<evidence type="ECO:0000313" key="1">
    <source>
        <dbReference type="EMBL" id="MBS4194859.1"/>
    </source>
</evidence>
<organism evidence="1 2">
    <name type="scientific">Lederbergia citri</name>
    <dbReference type="NCBI Taxonomy" id="2833580"/>
    <lineage>
        <taxon>Bacteria</taxon>
        <taxon>Bacillati</taxon>
        <taxon>Bacillota</taxon>
        <taxon>Bacilli</taxon>
        <taxon>Bacillales</taxon>
        <taxon>Bacillaceae</taxon>
        <taxon>Lederbergia</taxon>
    </lineage>
</organism>
<name>A0A942TEA0_9BACI</name>
<dbReference type="InterPro" id="IPR011990">
    <property type="entry name" value="TPR-like_helical_dom_sf"/>
</dbReference>
<dbReference type="AlphaFoldDB" id="A0A942TEA0"/>
<dbReference type="SUPFAM" id="SSF48452">
    <property type="entry name" value="TPR-like"/>
    <property type="match status" value="1"/>
</dbReference>
<dbReference type="Gene3D" id="1.25.40.10">
    <property type="entry name" value="Tetratricopeptide repeat domain"/>
    <property type="match status" value="1"/>
</dbReference>
<keyword evidence="2" id="KW-1185">Reference proteome</keyword>
<protein>
    <submittedName>
        <fullName evidence="1">Tetratricopeptide repeat protein</fullName>
    </submittedName>
</protein>
<sequence length="336" mass="39044">MKRDQDERETGKIIPFPGLKQRYFEKGLDCLEAHDFQEAVRLLRKAKEMNEADPHINSAYLAALYENGDYLEAKFLAEEILREGIGQYFEIIDIYLMILIQLNEHQQVIDTIEALFDEKEVPAHKAEHFLTLLQLSKKVVDNGINRYSDEFSVDQAFFNSQDLHEQTIQLGSLVDKNIHPYLDSLIKMLADEHTHPFLKTIVLNVLRENKIEKSVYVKKLNFEGDFIPANLLEVQEMPLFSAINKNLEFHLGDHNPVLLEQLKEMNGRHAFILYPFEVQQGDPLLWAAAYRCMGYEMYGEQWNKEKLAKIFGVKCEEMINAFSFLLSIEEISSPIL</sequence>
<dbReference type="EMBL" id="JAGYPG010000001">
    <property type="protein sequence ID" value="MBS4194859.1"/>
    <property type="molecule type" value="Genomic_DNA"/>
</dbReference>
<dbReference type="Proteomes" id="UP000681414">
    <property type="component" value="Unassembled WGS sequence"/>
</dbReference>
<reference evidence="1 2" key="1">
    <citation type="submission" date="2021-05" db="EMBL/GenBank/DDBJ databases">
        <title>Novel Bacillus species.</title>
        <authorList>
            <person name="Liu G."/>
        </authorList>
    </citation>
    <scope>NUCLEOTIDE SEQUENCE [LARGE SCALE GENOMIC DNA]</scope>
    <source>
        <strain evidence="2">FJAT-49780</strain>
    </source>
</reference>
<comment type="caution">
    <text evidence="1">The sequence shown here is derived from an EMBL/GenBank/DDBJ whole genome shotgun (WGS) entry which is preliminary data.</text>
</comment>
<proteinExistence type="predicted"/>
<gene>
    <name evidence="1" type="ORF">KHA97_07185</name>
</gene>
<accession>A0A942TEA0</accession>
<dbReference type="RefSeq" id="WP_213124009.1">
    <property type="nucleotide sequence ID" value="NZ_JAGYPG010000001.1"/>
</dbReference>
<evidence type="ECO:0000313" key="2">
    <source>
        <dbReference type="Proteomes" id="UP000681414"/>
    </source>
</evidence>